<proteinExistence type="predicted"/>
<accession>A0A6B2QX16</accession>
<dbReference type="EMBL" id="JAAGRN010000002">
    <property type="protein sequence ID" value="NDY82532.1"/>
    <property type="molecule type" value="Genomic_DNA"/>
</dbReference>
<dbReference type="InterPro" id="IPR029063">
    <property type="entry name" value="SAM-dependent_MTases_sf"/>
</dbReference>
<organism evidence="2">
    <name type="scientific">Sheuella amnicola</name>
    <dbReference type="NCBI Taxonomy" id="2707330"/>
    <lineage>
        <taxon>Bacteria</taxon>
        <taxon>Pseudomonadati</taxon>
        <taxon>Pseudomonadota</taxon>
        <taxon>Betaproteobacteria</taxon>
        <taxon>Burkholderiales</taxon>
        <taxon>Alcaligenaceae</taxon>
        <taxon>Sheuella</taxon>
    </lineage>
</organism>
<dbReference type="Pfam" id="PF13649">
    <property type="entry name" value="Methyltransf_25"/>
    <property type="match status" value="1"/>
</dbReference>
<protein>
    <submittedName>
        <fullName evidence="2">Class I SAM-dependent methyltransferase</fullName>
    </submittedName>
</protein>
<dbReference type="RefSeq" id="WP_163652018.1">
    <property type="nucleotide sequence ID" value="NZ_JAAGRN010000002.1"/>
</dbReference>
<dbReference type="GO" id="GO:0032259">
    <property type="term" value="P:methylation"/>
    <property type="evidence" value="ECO:0007669"/>
    <property type="project" value="UniProtKB-KW"/>
</dbReference>
<name>A0A6B2QX16_9BURK</name>
<evidence type="ECO:0000313" key="2">
    <source>
        <dbReference type="EMBL" id="NDY82532.1"/>
    </source>
</evidence>
<dbReference type="AlphaFoldDB" id="A0A6B2QX16"/>
<keyword evidence="2" id="KW-0489">Methyltransferase</keyword>
<gene>
    <name evidence="2" type="ORF">G3I67_04730</name>
</gene>
<feature type="domain" description="Methyltransferase" evidence="1">
    <location>
        <begin position="41"/>
        <end position="134"/>
    </location>
</feature>
<dbReference type="CDD" id="cd02440">
    <property type="entry name" value="AdoMet_MTases"/>
    <property type="match status" value="1"/>
</dbReference>
<sequence>MKPSIAHWNERFSETDDYLFGKAPNAFLERQKGRFKPGMTVLAVSDGEGRNGVWMAEQGCEVWSVDAAPAASEKARKLAAERGVNMHVITQDIMEFDWSARQYDAVVGIFFQFANPKMRNVIFAGMREATKPGGVLILEGYGLKQLEFKTGGPSDPDNLYTVPMLREAFGSMQIELIEEYDAAINEGPRHQGMSALVDLVATRTA</sequence>
<evidence type="ECO:0000259" key="1">
    <source>
        <dbReference type="Pfam" id="PF13649"/>
    </source>
</evidence>
<keyword evidence="2" id="KW-0808">Transferase</keyword>
<dbReference type="SUPFAM" id="SSF53335">
    <property type="entry name" value="S-adenosyl-L-methionine-dependent methyltransferases"/>
    <property type="match status" value="1"/>
</dbReference>
<dbReference type="GO" id="GO:0008168">
    <property type="term" value="F:methyltransferase activity"/>
    <property type="evidence" value="ECO:0007669"/>
    <property type="project" value="UniProtKB-KW"/>
</dbReference>
<dbReference type="Gene3D" id="3.40.50.150">
    <property type="entry name" value="Vaccinia Virus protein VP39"/>
    <property type="match status" value="1"/>
</dbReference>
<reference evidence="2" key="1">
    <citation type="submission" date="2020-02" db="EMBL/GenBank/DDBJ databases">
        <authorList>
            <person name="Chen W.-M."/>
        </authorList>
    </citation>
    <scope>NUCLEOTIDE SEQUENCE</scope>
    <source>
        <strain evidence="2">NBD-18</strain>
    </source>
</reference>
<dbReference type="InterPro" id="IPR041698">
    <property type="entry name" value="Methyltransf_25"/>
</dbReference>
<comment type="caution">
    <text evidence="2">The sequence shown here is derived from an EMBL/GenBank/DDBJ whole genome shotgun (WGS) entry which is preliminary data.</text>
</comment>